<dbReference type="EMBL" id="GGEC01022306">
    <property type="protein sequence ID" value="MBX02790.1"/>
    <property type="molecule type" value="Transcribed_RNA"/>
</dbReference>
<dbReference type="EMBL" id="GGEC01022307">
    <property type="protein sequence ID" value="MBX02791.1"/>
    <property type="molecule type" value="Transcribed_RNA"/>
</dbReference>
<protein>
    <submittedName>
        <fullName evidence="1">Uncharacterized protein</fullName>
    </submittedName>
</protein>
<reference evidence="1" key="1">
    <citation type="submission" date="2018-02" db="EMBL/GenBank/DDBJ databases">
        <title>Rhizophora mucronata_Transcriptome.</title>
        <authorList>
            <person name="Meera S.P."/>
            <person name="Sreeshan A."/>
            <person name="Augustine A."/>
        </authorList>
    </citation>
    <scope>NUCLEOTIDE SEQUENCE</scope>
    <source>
        <tissue evidence="1">Leaf</tissue>
    </source>
</reference>
<accession>A0A2P2KAN8</accession>
<proteinExistence type="predicted"/>
<sequence>MVYGINLEKKIFKQNLRWTRLGLVKDHTLIFDLEPLHSILLGDPVLDSNTTLAPATTTHPITWAFQNNVEVHPIDSSRWIILDTQVNMLLNTKTKAASITEVPPQQFVFLHLQSTLQ</sequence>
<organism evidence="1">
    <name type="scientific">Rhizophora mucronata</name>
    <name type="common">Asiatic mangrove</name>
    <dbReference type="NCBI Taxonomy" id="61149"/>
    <lineage>
        <taxon>Eukaryota</taxon>
        <taxon>Viridiplantae</taxon>
        <taxon>Streptophyta</taxon>
        <taxon>Embryophyta</taxon>
        <taxon>Tracheophyta</taxon>
        <taxon>Spermatophyta</taxon>
        <taxon>Magnoliopsida</taxon>
        <taxon>eudicotyledons</taxon>
        <taxon>Gunneridae</taxon>
        <taxon>Pentapetalae</taxon>
        <taxon>rosids</taxon>
        <taxon>fabids</taxon>
        <taxon>Malpighiales</taxon>
        <taxon>Rhizophoraceae</taxon>
        <taxon>Rhizophora</taxon>
    </lineage>
</organism>
<evidence type="ECO:0000313" key="1">
    <source>
        <dbReference type="EMBL" id="MBX02791.1"/>
    </source>
</evidence>
<dbReference type="AlphaFoldDB" id="A0A2P2KAN8"/>
<name>A0A2P2KAN8_RHIMU</name>